<feature type="region of interest" description="Disordered" evidence="1">
    <location>
        <begin position="20"/>
        <end position="84"/>
    </location>
</feature>
<proteinExistence type="predicted"/>
<dbReference type="Proteomes" id="UP000594892">
    <property type="component" value="Chromosome 2"/>
</dbReference>
<organism evidence="3 4">
    <name type="scientific">Burkholderia glumae</name>
    <name type="common">Pseudomonas glumae</name>
    <dbReference type="NCBI Taxonomy" id="337"/>
    <lineage>
        <taxon>Bacteria</taxon>
        <taxon>Pseudomonadati</taxon>
        <taxon>Pseudomonadota</taxon>
        <taxon>Betaproteobacteria</taxon>
        <taxon>Burkholderiales</taxon>
        <taxon>Burkholderiaceae</taxon>
        <taxon>Burkholderia</taxon>
    </lineage>
</organism>
<evidence type="ECO:0000313" key="4">
    <source>
        <dbReference type="Proteomes" id="UP000594892"/>
    </source>
</evidence>
<accession>A0AAP9Y4F6</accession>
<feature type="compositionally biased region" description="Pro residues" evidence="1">
    <location>
        <begin position="40"/>
        <end position="50"/>
    </location>
</feature>
<evidence type="ECO:0000256" key="1">
    <source>
        <dbReference type="SAM" id="MobiDB-lite"/>
    </source>
</evidence>
<name>A0AAP9Y4F6_BURGL</name>
<evidence type="ECO:0000256" key="2">
    <source>
        <dbReference type="SAM" id="SignalP"/>
    </source>
</evidence>
<feature type="chain" id="PRO_5042993489" evidence="2">
    <location>
        <begin position="21"/>
        <end position="84"/>
    </location>
</feature>
<evidence type="ECO:0000313" key="3">
    <source>
        <dbReference type="EMBL" id="QPQ94461.1"/>
    </source>
</evidence>
<dbReference type="AlphaFoldDB" id="A0AAP9Y4F6"/>
<reference evidence="3 4" key="1">
    <citation type="submission" date="2020-12" db="EMBL/GenBank/DDBJ databases">
        <title>FDA dAtabase for Regulatory Grade micrObial Sequences (FDA-ARGOS): Supporting development and validation of Infectious Disease Dx tests.</title>
        <authorList>
            <person name="Minogue T."/>
            <person name="Wolcott M."/>
            <person name="Wasieloski L."/>
            <person name="Aguilar W."/>
            <person name="Moore D."/>
            <person name="Jaissle J."/>
            <person name="Tallon L."/>
            <person name="Sadzewicz L."/>
            <person name="Zhao X."/>
            <person name="Boylan J."/>
            <person name="Ott S."/>
            <person name="Bowen H."/>
            <person name="Vavikolanu K."/>
            <person name="Mehta A."/>
            <person name="Aluvathingal J."/>
            <person name="Nadendla S."/>
            <person name="Yan Y."/>
            <person name="Sichtig H."/>
        </authorList>
    </citation>
    <scope>NUCLEOTIDE SEQUENCE [LARGE SCALE GENOMIC DNA]</scope>
    <source>
        <strain evidence="3 4">FDAARGOS_949</strain>
    </source>
</reference>
<feature type="signal peptide" evidence="2">
    <location>
        <begin position="1"/>
        <end position="20"/>
    </location>
</feature>
<protein>
    <submittedName>
        <fullName evidence="3">Uncharacterized protein</fullName>
    </submittedName>
</protein>
<gene>
    <name evidence="3" type="ORF">I6H06_13355</name>
</gene>
<sequence length="84" mass="8660">MRLATTSLMLALALVQPARADRRGGPPFAHHGQAGHVQPQPAPPAAPPNVVPRGDLRGDIASNVRGRNAAPPAPPLSSGFAPHR</sequence>
<dbReference type="EMBL" id="CP065601">
    <property type="protein sequence ID" value="QPQ94461.1"/>
    <property type="molecule type" value="Genomic_DNA"/>
</dbReference>
<keyword evidence="2" id="KW-0732">Signal</keyword>